<evidence type="ECO:0000256" key="15">
    <source>
        <dbReference type="SAM" id="SignalP"/>
    </source>
</evidence>
<feature type="compositionally biased region" description="Basic and acidic residues" evidence="14">
    <location>
        <begin position="402"/>
        <end position="412"/>
    </location>
</feature>
<feature type="compositionally biased region" description="Acidic residues" evidence="14">
    <location>
        <begin position="381"/>
        <end position="401"/>
    </location>
</feature>
<dbReference type="GO" id="GO:0005789">
    <property type="term" value="C:endoplasmic reticulum membrane"/>
    <property type="evidence" value="ECO:0007669"/>
    <property type="project" value="TreeGrafter"/>
</dbReference>
<dbReference type="FunFam" id="1.25.40.10:FF:000242">
    <property type="entry name" value="Pentatricopeptide repeat-containing protein"/>
    <property type="match status" value="1"/>
</dbReference>
<feature type="region of interest" description="Disordered" evidence="14">
    <location>
        <begin position="884"/>
        <end position="914"/>
    </location>
</feature>
<dbReference type="Pfam" id="PF00262">
    <property type="entry name" value="Calreticulin"/>
    <property type="match status" value="2"/>
</dbReference>
<dbReference type="Pfam" id="PF01535">
    <property type="entry name" value="PPR"/>
    <property type="match status" value="5"/>
</dbReference>
<proteinExistence type="inferred from homology"/>
<dbReference type="PRINTS" id="PR00626">
    <property type="entry name" value="CALRETICULIN"/>
</dbReference>
<sequence length="1284" mass="144152">MTTHKRNPILLYAVFVSLAATASAKVFFEERFDEGWERRWVISDWKRDDSMAGEWNYTSGKWNGDPNDRGIQTSEDYRFYAISAEFPEVNNKDKTLVFQFSVKHEQKLDCGGGYMKLISGDIDQKKFGGETPYSIMFGPDICGYSTKKVHAILTYNGTNHLIKKEVPCETDQLTHVYTFILRPDATYSILIDNVEKQTGSLYTDWDLLPPKKIKDPEAKKPEDWDDKEFIPDPEDKKPEGYDDIPKEIPDPDAKKPEDWDEEEDGEWTVPTIPNPEYKGPWEPKKIKNPNFKGKWKAPMIDNPDFKDDPDLYVFPNLKYVGIELWQVKSGTLFDNILVADDAEYAKKLAEETWGKQKDAEKAAFEEEEKKKEEEESKDDPIDSDAEDEDDDTGDAEGSESDSDTKSDSIKDGAEEDEVQHQGRNVRCINGTSGSNRTINSRKTVSVVTDTAKEVPMSRRKNLPRKKHPVNEDLPSGQIVPDISSRNGCERSMPDVSSTSKVDENICSSSFYTDPSGDMLFSKSSALSSPGFNVIGGDALSAILKKKLQELTSRIESSNCNIIIEGTSTSLTPTLKNSVPATTTSAAHNERLPVDQDNDIAYSSGDLDRSSDNLAHDWRRKWQQSEEIEEQNAACSSSETGIEVDNRHPVLLSALEPAVTSAGCSSSRNCTTTSMSDQDQEVLNGASGSESRTEIGTELTDSASSKPAGETNGTLSTMASNSTDYKQSIKWEADFVKMVLKDSELLFKEYASGQTEKVMTLKAFNQLEHPNGTERNGEDYKLAQKLLPDYVSECLEARYRKVLVGSCKGRVNWEKTIQQPDRLDDKLSKEISGWKSMGDTMVDDIVDMDMSTKHGRWLDFDMEALEQGVEIQKNILTSLVDELSVTRGGTKDPPPPPWPENSKQSPGNPCSFHPSMSAPIQPNSFPFCLCLWPPKQNGLRELSYYIVSLMKTHWIFPDEYTFSPLLKACSGLCDVRIGQCIHGEVIRSGFERFGSVEIGVLELYCTSGRMEEAKKVFDGMSKRDVIIWNLMIRGFCKGGDVDLGVGGIALALFQEMKLEFQPDEATVVIVLPICAHLGAFDIGQWIHSYAESSKLYRNVVSVGNALVDFYSKCGNLETALQIFKDMPCKNVVSWNTMISGTAFNGREELGVELFEEMMNNGQEFFALMSKKYDIDPRLEHYGCMVDLLSRRGCMRMAYDLIRSMHILPNAALWGSLLSACRTYGELELAELAVKELIDLEPWNSGNYVLLSNIYAEEGRWDEVEKIRVLMKEKSVKKVMGQSITR</sequence>
<dbReference type="FunFam" id="2.60.120.200:FF:000018">
    <property type="entry name" value="Calreticulin 1b"/>
    <property type="match status" value="1"/>
</dbReference>
<keyword evidence="5" id="KW-0430">Lectin</keyword>
<dbReference type="SUPFAM" id="SSF49899">
    <property type="entry name" value="Concanavalin A-like lectins/glucanases"/>
    <property type="match status" value="1"/>
</dbReference>
<keyword evidence="4 15" id="KW-0732">Signal</keyword>
<keyword evidence="3" id="KW-0479">Metal-binding</keyword>
<evidence type="ECO:0000256" key="7">
    <source>
        <dbReference type="ARBA" id="ARBA00022824"/>
    </source>
</evidence>
<evidence type="ECO:0000256" key="13">
    <source>
        <dbReference type="PROSITE-ProRule" id="PRU00708"/>
    </source>
</evidence>
<feature type="compositionally biased region" description="Polar residues" evidence="14">
    <location>
        <begin position="661"/>
        <end position="676"/>
    </location>
</feature>
<feature type="compositionally biased region" description="Basic and acidic residues" evidence="14">
    <location>
        <begin position="352"/>
        <end position="380"/>
    </location>
</feature>
<evidence type="ECO:0000256" key="8">
    <source>
        <dbReference type="ARBA" id="ARBA00022833"/>
    </source>
</evidence>
<feature type="repeat" description="PPR" evidence="13">
    <location>
        <begin position="1129"/>
        <end position="1163"/>
    </location>
</feature>
<dbReference type="InterPro" id="IPR013320">
    <property type="entry name" value="ConA-like_dom_sf"/>
</dbReference>
<dbReference type="Gene3D" id="2.10.250.10">
    <property type="entry name" value="Calreticulin/calnexin, P domain"/>
    <property type="match status" value="1"/>
</dbReference>
<comment type="subcellular location">
    <subcellularLocation>
        <location evidence="1">Endoplasmic reticulum lumen</location>
    </subcellularLocation>
</comment>
<evidence type="ECO:0000256" key="6">
    <source>
        <dbReference type="ARBA" id="ARBA00022737"/>
    </source>
</evidence>
<dbReference type="InterPro" id="IPR009033">
    <property type="entry name" value="Calreticulin/calnexin_P_dom_sf"/>
</dbReference>
<evidence type="ECO:0000256" key="3">
    <source>
        <dbReference type="ARBA" id="ARBA00022723"/>
    </source>
</evidence>
<dbReference type="EMBL" id="VEPZ02001248">
    <property type="protein sequence ID" value="KAE8684080.1"/>
    <property type="molecule type" value="Genomic_DNA"/>
</dbReference>
<feature type="disulfide bond" evidence="12">
    <location>
        <begin position="110"/>
        <end position="142"/>
    </location>
</feature>
<feature type="compositionally biased region" description="Polar residues" evidence="14">
    <location>
        <begin position="429"/>
        <end position="448"/>
    </location>
</feature>
<dbReference type="InterPro" id="IPR002885">
    <property type="entry name" value="PPR_rpt"/>
</dbReference>
<feature type="region of interest" description="Disordered" evidence="14">
    <location>
        <begin position="352"/>
        <end position="500"/>
    </location>
</feature>
<keyword evidence="18" id="KW-1185">Reference proteome</keyword>
<evidence type="ECO:0000313" key="17">
    <source>
        <dbReference type="EMBL" id="KAE8684080.1"/>
    </source>
</evidence>
<comment type="caution">
    <text evidence="17">The sequence shown here is derived from an EMBL/GenBank/DDBJ whole genome shotgun (WGS) entry which is preliminary data.</text>
</comment>
<evidence type="ECO:0000259" key="16">
    <source>
        <dbReference type="Pfam" id="PF14309"/>
    </source>
</evidence>
<evidence type="ECO:0000256" key="12">
    <source>
        <dbReference type="PIRSR" id="PIRSR601580-3"/>
    </source>
</evidence>
<feature type="domain" description="DUF4378" evidence="16">
    <location>
        <begin position="733"/>
        <end position="881"/>
    </location>
</feature>
<dbReference type="PROSITE" id="PS00803">
    <property type="entry name" value="CALRETICULIN_1"/>
    <property type="match status" value="1"/>
</dbReference>
<dbReference type="Pfam" id="PF20431">
    <property type="entry name" value="E_motif"/>
    <property type="match status" value="1"/>
</dbReference>
<dbReference type="InterPro" id="IPR001580">
    <property type="entry name" value="Calret/calnex"/>
</dbReference>
<dbReference type="PROSITE" id="PS51375">
    <property type="entry name" value="PPR"/>
    <property type="match status" value="1"/>
</dbReference>
<evidence type="ECO:0000256" key="5">
    <source>
        <dbReference type="ARBA" id="ARBA00022734"/>
    </source>
</evidence>
<dbReference type="SUPFAM" id="SSF63887">
    <property type="entry name" value="P-domain of calnexin/calreticulin"/>
    <property type="match status" value="1"/>
</dbReference>
<dbReference type="InterPro" id="IPR011990">
    <property type="entry name" value="TPR-like_helical_dom_sf"/>
</dbReference>
<dbReference type="Pfam" id="PF14309">
    <property type="entry name" value="DUF4378"/>
    <property type="match status" value="1"/>
</dbReference>
<dbReference type="GO" id="GO:0006457">
    <property type="term" value="P:protein folding"/>
    <property type="evidence" value="ECO:0007669"/>
    <property type="project" value="InterPro"/>
</dbReference>
<feature type="region of interest" description="Disordered" evidence="14">
    <location>
        <begin position="660"/>
        <end position="720"/>
    </location>
</feature>
<keyword evidence="7" id="KW-0256">Endoplasmic reticulum</keyword>
<feature type="chain" id="PRO_5025417106" evidence="15">
    <location>
        <begin position="25"/>
        <end position="1284"/>
    </location>
</feature>
<keyword evidence="6" id="KW-0677">Repeat</keyword>
<dbReference type="InterPro" id="IPR018124">
    <property type="entry name" value="Calret/calnex_CS"/>
</dbReference>
<accession>A0A6A2YXM2</accession>
<dbReference type="GO" id="GO:0005509">
    <property type="term" value="F:calcium ion binding"/>
    <property type="evidence" value="ECO:0007669"/>
    <property type="project" value="InterPro"/>
</dbReference>
<dbReference type="Gene3D" id="1.25.40.10">
    <property type="entry name" value="Tetratricopeptide repeat domain"/>
    <property type="match status" value="3"/>
</dbReference>
<dbReference type="InterPro" id="IPR025486">
    <property type="entry name" value="DUF4378"/>
</dbReference>
<feature type="signal peptide" evidence="15">
    <location>
        <begin position="1"/>
        <end position="24"/>
    </location>
</feature>
<gene>
    <name evidence="17" type="ORF">F3Y22_tig00111151pilonHSYRG00003</name>
</gene>
<keyword evidence="10" id="KW-0143">Chaperone</keyword>
<feature type="compositionally biased region" description="Polar residues" evidence="14">
    <location>
        <begin position="698"/>
        <end position="720"/>
    </location>
</feature>
<dbReference type="Gene3D" id="2.60.120.200">
    <property type="match status" value="1"/>
</dbReference>
<evidence type="ECO:0000256" key="10">
    <source>
        <dbReference type="ARBA" id="ARBA00023186"/>
    </source>
</evidence>
<evidence type="ECO:0000256" key="11">
    <source>
        <dbReference type="ARBA" id="ARBA00037091"/>
    </source>
</evidence>
<evidence type="ECO:0000256" key="1">
    <source>
        <dbReference type="ARBA" id="ARBA00004319"/>
    </source>
</evidence>
<comment type="similarity">
    <text evidence="2">Belongs to the calreticulin family.</text>
</comment>
<dbReference type="PANTHER" id="PTHR11073:SF2">
    <property type="entry name" value="CALRETICULIN"/>
    <property type="match status" value="1"/>
</dbReference>
<feature type="compositionally biased region" description="Basic residues" evidence="14">
    <location>
        <begin position="457"/>
        <end position="467"/>
    </location>
</feature>
<feature type="region of interest" description="Disordered" evidence="14">
    <location>
        <begin position="212"/>
        <end position="284"/>
    </location>
</feature>
<keyword evidence="12" id="KW-1015">Disulfide bond</keyword>
<evidence type="ECO:0000313" key="18">
    <source>
        <dbReference type="Proteomes" id="UP000436088"/>
    </source>
</evidence>
<dbReference type="PROSITE" id="PS00805">
    <property type="entry name" value="CALRETICULIN_REPEAT"/>
    <property type="match status" value="1"/>
</dbReference>
<protein>
    <submittedName>
        <fullName evidence="17">Calreticulin</fullName>
    </submittedName>
</protein>
<dbReference type="GO" id="GO:0005788">
    <property type="term" value="C:endoplasmic reticulum lumen"/>
    <property type="evidence" value="ECO:0007669"/>
    <property type="project" value="UniProtKB-SubCell"/>
</dbReference>
<dbReference type="FunFam" id="2.10.250.10:FF:000002">
    <property type="entry name" value="Calreticulin"/>
    <property type="match status" value="1"/>
</dbReference>
<dbReference type="GO" id="GO:0030246">
    <property type="term" value="F:carbohydrate binding"/>
    <property type="evidence" value="ECO:0007669"/>
    <property type="project" value="UniProtKB-KW"/>
</dbReference>
<dbReference type="PROSITE" id="PS00804">
    <property type="entry name" value="CALRETICULIN_2"/>
    <property type="match status" value="1"/>
</dbReference>
<dbReference type="PANTHER" id="PTHR11073">
    <property type="entry name" value="CALRETICULIN AND CALNEXIN"/>
    <property type="match status" value="1"/>
</dbReference>
<dbReference type="InterPro" id="IPR046848">
    <property type="entry name" value="E_motif"/>
</dbReference>
<reference evidence="17" key="1">
    <citation type="submission" date="2019-09" db="EMBL/GenBank/DDBJ databases">
        <title>Draft genome information of white flower Hibiscus syriacus.</title>
        <authorList>
            <person name="Kim Y.-M."/>
        </authorList>
    </citation>
    <scope>NUCLEOTIDE SEQUENCE [LARGE SCALE GENOMIC DNA]</scope>
    <source>
        <strain evidence="17">YM2019G1</strain>
    </source>
</reference>
<keyword evidence="9" id="KW-0106">Calcium</keyword>
<name>A0A6A2YXM2_HIBSY</name>
<evidence type="ECO:0000256" key="9">
    <source>
        <dbReference type="ARBA" id="ARBA00022837"/>
    </source>
</evidence>
<feature type="compositionally biased region" description="Basic and acidic residues" evidence="14">
    <location>
        <begin position="212"/>
        <end position="257"/>
    </location>
</feature>
<evidence type="ECO:0000256" key="4">
    <source>
        <dbReference type="ARBA" id="ARBA00022729"/>
    </source>
</evidence>
<dbReference type="GO" id="GO:0051082">
    <property type="term" value="F:unfolded protein binding"/>
    <property type="evidence" value="ECO:0007669"/>
    <property type="project" value="InterPro"/>
</dbReference>
<dbReference type="Proteomes" id="UP000436088">
    <property type="component" value="Unassembled WGS sequence"/>
</dbReference>
<dbReference type="NCBIfam" id="TIGR00756">
    <property type="entry name" value="PPR"/>
    <property type="match status" value="1"/>
</dbReference>
<keyword evidence="8" id="KW-0862">Zinc</keyword>
<dbReference type="GO" id="GO:0036503">
    <property type="term" value="P:ERAD pathway"/>
    <property type="evidence" value="ECO:0007669"/>
    <property type="project" value="TreeGrafter"/>
</dbReference>
<organism evidence="17 18">
    <name type="scientific">Hibiscus syriacus</name>
    <name type="common">Rose of Sharon</name>
    <dbReference type="NCBI Taxonomy" id="106335"/>
    <lineage>
        <taxon>Eukaryota</taxon>
        <taxon>Viridiplantae</taxon>
        <taxon>Streptophyta</taxon>
        <taxon>Embryophyta</taxon>
        <taxon>Tracheophyta</taxon>
        <taxon>Spermatophyta</taxon>
        <taxon>Magnoliopsida</taxon>
        <taxon>eudicotyledons</taxon>
        <taxon>Gunneridae</taxon>
        <taxon>Pentapetalae</taxon>
        <taxon>rosids</taxon>
        <taxon>malvids</taxon>
        <taxon>Malvales</taxon>
        <taxon>Malvaceae</taxon>
        <taxon>Malvoideae</taxon>
        <taxon>Hibiscus</taxon>
    </lineage>
</organism>
<evidence type="ECO:0000256" key="14">
    <source>
        <dbReference type="SAM" id="MobiDB-lite"/>
    </source>
</evidence>
<evidence type="ECO:0000256" key="2">
    <source>
        <dbReference type="ARBA" id="ARBA00010983"/>
    </source>
</evidence>
<comment type="function">
    <text evidence="11">Molecular calcium-binding chaperone promoting folding, oligomeric assembly and quality control in the ER via the calreticulin/calnexin cycle. This lectin may interact transiently with almost all of the monoglucosylated glycoproteins that are synthesized in the ER.</text>
</comment>